<evidence type="ECO:0000256" key="8">
    <source>
        <dbReference type="PIRSR" id="PIRSR601461-1"/>
    </source>
</evidence>
<dbReference type="SUPFAM" id="SSF50630">
    <property type="entry name" value="Acid proteases"/>
    <property type="match status" value="1"/>
</dbReference>
<dbReference type="GeneID" id="110701245"/>
<keyword evidence="15" id="KW-1185">Reference proteome</keyword>
<proteinExistence type="inferred from homology"/>
<dbReference type="InterPro" id="IPR021109">
    <property type="entry name" value="Peptidase_aspartic_dom_sf"/>
</dbReference>
<feature type="domain" description="Peptidase A1" evidence="13">
    <location>
        <begin position="75"/>
        <end position="499"/>
    </location>
</feature>
<name>A0A803L4N0_CHEQI</name>
<dbReference type="InterPro" id="IPR001969">
    <property type="entry name" value="Aspartic_peptidase_AS"/>
</dbReference>
<dbReference type="PRINTS" id="PR00792">
    <property type="entry name" value="PEPSIN"/>
</dbReference>
<dbReference type="FunFam" id="2.40.70.10:FF:000115">
    <property type="entry name" value="Lysosomal aspartic protease"/>
    <property type="match status" value="1"/>
</dbReference>
<dbReference type="AlphaFoldDB" id="A0A803L4N0"/>
<evidence type="ECO:0000259" key="12">
    <source>
        <dbReference type="PROSITE" id="PS50015"/>
    </source>
</evidence>
<dbReference type="OrthoDB" id="771136at2759"/>
<keyword evidence="11" id="KW-1133">Transmembrane helix</keyword>
<evidence type="ECO:0000256" key="10">
    <source>
        <dbReference type="RuleBase" id="RU000454"/>
    </source>
</evidence>
<keyword evidence="4 10" id="KW-0378">Hydrolase</keyword>
<dbReference type="InterPro" id="IPR033121">
    <property type="entry name" value="PEPTIDASE_A1"/>
</dbReference>
<dbReference type="Pfam" id="PF05184">
    <property type="entry name" value="SapB_1"/>
    <property type="match status" value="1"/>
</dbReference>
<feature type="domain" description="Saposin B-type" evidence="12">
    <location>
        <begin position="308"/>
        <end position="348"/>
    </location>
</feature>
<dbReference type="PROSITE" id="PS51767">
    <property type="entry name" value="PEPTIDASE_A1"/>
    <property type="match status" value="1"/>
</dbReference>
<evidence type="ECO:0000256" key="1">
    <source>
        <dbReference type="ARBA" id="ARBA00007447"/>
    </source>
</evidence>
<evidence type="ECO:0000313" key="14">
    <source>
        <dbReference type="EnsemblPlants" id="AUR62006819-RA:cds"/>
    </source>
</evidence>
<keyword evidence="2 10" id="KW-0645">Protease</keyword>
<feature type="disulfide bond" evidence="9">
    <location>
        <begin position="106"/>
        <end position="112"/>
    </location>
</feature>
<keyword evidence="5" id="KW-0865">Zymogen</keyword>
<dbReference type="Pfam" id="PF00026">
    <property type="entry name" value="Asp"/>
    <property type="match status" value="1"/>
</dbReference>
<organism evidence="14 15">
    <name type="scientific">Chenopodium quinoa</name>
    <name type="common">Quinoa</name>
    <dbReference type="NCBI Taxonomy" id="63459"/>
    <lineage>
        <taxon>Eukaryota</taxon>
        <taxon>Viridiplantae</taxon>
        <taxon>Streptophyta</taxon>
        <taxon>Embryophyta</taxon>
        <taxon>Tracheophyta</taxon>
        <taxon>Spermatophyta</taxon>
        <taxon>Magnoliopsida</taxon>
        <taxon>eudicotyledons</taxon>
        <taxon>Gunneridae</taxon>
        <taxon>Pentapetalae</taxon>
        <taxon>Caryophyllales</taxon>
        <taxon>Chenopodiaceae</taxon>
        <taxon>Chenopodioideae</taxon>
        <taxon>Atripliceae</taxon>
        <taxon>Chenopodium</taxon>
    </lineage>
</organism>
<dbReference type="OMA" id="PQQYIRT"/>
<dbReference type="InterPro" id="IPR008138">
    <property type="entry name" value="SapB_2"/>
</dbReference>
<feature type="active site" evidence="8">
    <location>
        <position position="93"/>
    </location>
</feature>
<dbReference type="PANTHER" id="PTHR47966">
    <property type="entry name" value="BETA-SITE APP-CLEAVING ENZYME, ISOFORM A-RELATED"/>
    <property type="match status" value="1"/>
</dbReference>
<keyword evidence="3 10" id="KW-0064">Aspartyl protease</keyword>
<dbReference type="EnsemblPlants" id="AUR62006819-RA">
    <property type="protein sequence ID" value="AUR62006819-RA:cds"/>
    <property type="gene ID" value="AUR62006819"/>
</dbReference>
<reference evidence="14" key="2">
    <citation type="submission" date="2021-03" db="UniProtKB">
        <authorList>
            <consortium name="EnsemblPlants"/>
        </authorList>
    </citation>
    <scope>IDENTIFICATION</scope>
</reference>
<evidence type="ECO:0000256" key="7">
    <source>
        <dbReference type="ARBA" id="ARBA00023180"/>
    </source>
</evidence>
<dbReference type="KEGG" id="cqi:110701245"/>
<reference evidence="14" key="1">
    <citation type="journal article" date="2017" name="Nature">
        <title>The genome of Chenopodium quinoa.</title>
        <authorList>
            <person name="Jarvis D.E."/>
            <person name="Ho Y.S."/>
            <person name="Lightfoot D.J."/>
            <person name="Schmoeckel S.M."/>
            <person name="Li B."/>
            <person name="Borm T.J.A."/>
            <person name="Ohyanagi H."/>
            <person name="Mineta K."/>
            <person name="Michell C.T."/>
            <person name="Saber N."/>
            <person name="Kharbatia N.M."/>
            <person name="Rupper R.R."/>
            <person name="Sharp A.R."/>
            <person name="Dally N."/>
            <person name="Boughton B.A."/>
            <person name="Woo Y.H."/>
            <person name="Gao G."/>
            <person name="Schijlen E.G.W.M."/>
            <person name="Guo X."/>
            <person name="Momin A.A."/>
            <person name="Negrao S."/>
            <person name="Al-Babili S."/>
            <person name="Gehring C."/>
            <person name="Roessner U."/>
            <person name="Jung C."/>
            <person name="Murphy K."/>
            <person name="Arold S.T."/>
            <person name="Gojobori T."/>
            <person name="van der Linden C.G."/>
            <person name="van Loo E.N."/>
            <person name="Jellen E.N."/>
            <person name="Maughan P.J."/>
            <person name="Tester M."/>
        </authorList>
    </citation>
    <scope>NUCLEOTIDE SEQUENCE [LARGE SCALE GENOMIC DNA]</scope>
    <source>
        <strain evidence="14">cv. PI 614886</strain>
    </source>
</reference>
<gene>
    <name evidence="14" type="primary">LOC110701245</name>
</gene>
<dbReference type="GO" id="GO:0006629">
    <property type="term" value="P:lipid metabolic process"/>
    <property type="evidence" value="ECO:0007669"/>
    <property type="project" value="InterPro"/>
</dbReference>
<protein>
    <submittedName>
        <fullName evidence="14">Uncharacterized protein</fullName>
    </submittedName>
</protein>
<dbReference type="Gene3D" id="1.10.225.10">
    <property type="entry name" value="Saposin-like"/>
    <property type="match status" value="1"/>
</dbReference>
<dbReference type="InterPro" id="IPR011001">
    <property type="entry name" value="Saposin-like"/>
</dbReference>
<evidence type="ECO:0000256" key="5">
    <source>
        <dbReference type="ARBA" id="ARBA00023145"/>
    </source>
</evidence>
<dbReference type="Gramene" id="AUR62006819-RA">
    <property type="protein sequence ID" value="AUR62006819-RA:cds"/>
    <property type="gene ID" value="AUR62006819"/>
</dbReference>
<dbReference type="GO" id="GO:0004190">
    <property type="term" value="F:aspartic-type endopeptidase activity"/>
    <property type="evidence" value="ECO:0007669"/>
    <property type="project" value="UniProtKB-KW"/>
</dbReference>
<keyword evidence="11" id="KW-0472">Membrane</keyword>
<dbReference type="PROSITE" id="PS00141">
    <property type="entry name" value="ASP_PROTEASE"/>
    <property type="match status" value="1"/>
</dbReference>
<evidence type="ECO:0000313" key="15">
    <source>
        <dbReference type="Proteomes" id="UP000596660"/>
    </source>
</evidence>
<evidence type="ECO:0000259" key="13">
    <source>
        <dbReference type="PROSITE" id="PS51767"/>
    </source>
</evidence>
<keyword evidence="6 9" id="KW-1015">Disulfide bond</keyword>
<dbReference type="InterPro" id="IPR001461">
    <property type="entry name" value="Aspartic_peptidase_A1"/>
</dbReference>
<dbReference type="PANTHER" id="PTHR47966:SF28">
    <property type="entry name" value="OS01G0290000 PROTEIN"/>
    <property type="match status" value="1"/>
</dbReference>
<dbReference type="Gene3D" id="2.40.70.10">
    <property type="entry name" value="Acid Proteases"/>
    <property type="match status" value="2"/>
</dbReference>
<feature type="transmembrane region" description="Helical" evidence="11">
    <location>
        <begin position="6"/>
        <end position="29"/>
    </location>
</feature>
<dbReference type="SUPFAM" id="SSF47862">
    <property type="entry name" value="Saposin"/>
    <property type="match status" value="1"/>
</dbReference>
<feature type="domain" description="Saposin B-type" evidence="12">
    <location>
        <begin position="373"/>
        <end position="425"/>
    </location>
</feature>
<dbReference type="PROSITE" id="PS50015">
    <property type="entry name" value="SAP_B"/>
    <property type="match status" value="2"/>
</dbReference>
<evidence type="ECO:0000256" key="11">
    <source>
        <dbReference type="SAM" id="Phobius"/>
    </source>
</evidence>
<dbReference type="InterPro" id="IPR007856">
    <property type="entry name" value="SapB_1"/>
</dbReference>
<dbReference type="Proteomes" id="UP000596660">
    <property type="component" value="Unplaced"/>
</dbReference>
<sequence>MGIKYFSQILCFCALINICFLPITTYGLLKISLKRVDQQHKTNFNNIKFARKLGTIEVGKRAEIIHLKNYMNSQFYGEIGIGTPPQKFAVIFDTAVSNLWVPSSKCNSSEACYLHSRYESSHSSTYTKIGSPHEIIYGTEAKLTGFLSQDNVEIGGLLVKNQIIFEITSEESITLVHAKFDGVVGLAFPDKSEGNANLIWYTMEEQKLLKKKVFSIWFNTDSEAESGGEVVFGGVDPNHFKGKHVYVPVTPNQNGIWQIEIGELFIGNQSSGYCQEGCPAVLDSGSPLLSGPAVIVVEINHAIGAKGVKSKECKEIISHNGEKIYDLLASGVNPDDICSQLSLCLNNGAQHMRNNLKTAQERINRKELLSFADELLCSACQKIVIWIQRQMKQRKTKKGILRYVRKLCFSFPTPRGDVEVPCENIPLMPHLTFTIGNKPFTFTPQQYIRTTRKHRKMTCRSQFSAVDLPSLPGAWIFGNVFMGVYHSVFDFSKPQVGFAEAVY</sequence>
<keyword evidence="11" id="KW-0812">Transmembrane</keyword>
<accession>A0A803L4N0</accession>
<dbReference type="InterPro" id="IPR008139">
    <property type="entry name" value="SaposinB_dom"/>
</dbReference>
<dbReference type="GO" id="GO:0006508">
    <property type="term" value="P:proteolysis"/>
    <property type="evidence" value="ECO:0007669"/>
    <property type="project" value="UniProtKB-KW"/>
</dbReference>
<comment type="similarity">
    <text evidence="1 10">Belongs to the peptidase A1 family.</text>
</comment>
<evidence type="ECO:0000256" key="3">
    <source>
        <dbReference type="ARBA" id="ARBA00022750"/>
    </source>
</evidence>
<dbReference type="RefSeq" id="XP_021734551.1">
    <property type="nucleotide sequence ID" value="XM_021878859.1"/>
</dbReference>
<dbReference type="Pfam" id="PF03489">
    <property type="entry name" value="SapB_2"/>
    <property type="match status" value="1"/>
</dbReference>
<evidence type="ECO:0000256" key="6">
    <source>
        <dbReference type="ARBA" id="ARBA00023157"/>
    </source>
</evidence>
<keyword evidence="7" id="KW-0325">Glycoprotein</keyword>
<evidence type="ECO:0000256" key="9">
    <source>
        <dbReference type="PIRSR" id="PIRSR601461-2"/>
    </source>
</evidence>
<feature type="active site" evidence="8">
    <location>
        <position position="283"/>
    </location>
</feature>
<evidence type="ECO:0000256" key="2">
    <source>
        <dbReference type="ARBA" id="ARBA00022670"/>
    </source>
</evidence>
<evidence type="ECO:0000256" key="4">
    <source>
        <dbReference type="ARBA" id="ARBA00022801"/>
    </source>
</evidence>